<evidence type="ECO:0000313" key="1">
    <source>
        <dbReference type="EMBL" id="MBX42044.1"/>
    </source>
</evidence>
<dbReference type="AlphaFoldDB" id="A0A2P2NHX5"/>
<protein>
    <submittedName>
        <fullName evidence="1">Uncharacterized protein</fullName>
    </submittedName>
</protein>
<accession>A0A2P2NHX5</accession>
<reference evidence="1" key="1">
    <citation type="submission" date="2018-02" db="EMBL/GenBank/DDBJ databases">
        <title>Rhizophora mucronata_Transcriptome.</title>
        <authorList>
            <person name="Meera S.P."/>
            <person name="Sreeshan A."/>
            <person name="Augustine A."/>
        </authorList>
    </citation>
    <scope>NUCLEOTIDE SEQUENCE</scope>
    <source>
        <tissue evidence="1">Leaf</tissue>
    </source>
</reference>
<sequence>MGANYQIPPLKLEELFLLQRSAYPIKTQHN</sequence>
<proteinExistence type="predicted"/>
<organism evidence="1">
    <name type="scientific">Rhizophora mucronata</name>
    <name type="common">Asiatic mangrove</name>
    <dbReference type="NCBI Taxonomy" id="61149"/>
    <lineage>
        <taxon>Eukaryota</taxon>
        <taxon>Viridiplantae</taxon>
        <taxon>Streptophyta</taxon>
        <taxon>Embryophyta</taxon>
        <taxon>Tracheophyta</taxon>
        <taxon>Spermatophyta</taxon>
        <taxon>Magnoliopsida</taxon>
        <taxon>eudicotyledons</taxon>
        <taxon>Gunneridae</taxon>
        <taxon>Pentapetalae</taxon>
        <taxon>rosids</taxon>
        <taxon>fabids</taxon>
        <taxon>Malpighiales</taxon>
        <taxon>Rhizophoraceae</taxon>
        <taxon>Rhizophora</taxon>
    </lineage>
</organism>
<name>A0A2P2NHX5_RHIMU</name>
<dbReference type="EMBL" id="GGEC01061560">
    <property type="protein sequence ID" value="MBX42044.1"/>
    <property type="molecule type" value="Transcribed_RNA"/>
</dbReference>